<keyword evidence="3" id="KW-1185">Reference proteome</keyword>
<gene>
    <name evidence="2" type="ORF">PCOR1329_LOCUS11921</name>
</gene>
<dbReference type="EMBL" id="CAUYUJ010003449">
    <property type="protein sequence ID" value="CAK0805411.1"/>
    <property type="molecule type" value="Genomic_DNA"/>
</dbReference>
<evidence type="ECO:0000256" key="1">
    <source>
        <dbReference type="SAM" id="MobiDB-lite"/>
    </source>
</evidence>
<evidence type="ECO:0000313" key="2">
    <source>
        <dbReference type="EMBL" id="CAK0805411.1"/>
    </source>
</evidence>
<proteinExistence type="predicted"/>
<reference evidence="2" key="1">
    <citation type="submission" date="2023-10" db="EMBL/GenBank/DDBJ databases">
        <authorList>
            <person name="Chen Y."/>
            <person name="Shah S."/>
            <person name="Dougan E. K."/>
            <person name="Thang M."/>
            <person name="Chan C."/>
        </authorList>
    </citation>
    <scope>NUCLEOTIDE SEQUENCE [LARGE SCALE GENOMIC DNA]</scope>
</reference>
<protein>
    <submittedName>
        <fullName evidence="2">Uncharacterized protein</fullName>
    </submittedName>
</protein>
<evidence type="ECO:0000313" key="3">
    <source>
        <dbReference type="Proteomes" id="UP001189429"/>
    </source>
</evidence>
<feature type="non-terminal residue" evidence="2">
    <location>
        <position position="127"/>
    </location>
</feature>
<comment type="caution">
    <text evidence="2">The sequence shown here is derived from an EMBL/GenBank/DDBJ whole genome shotgun (WGS) entry which is preliminary data.</text>
</comment>
<name>A0ABN9QKE7_9DINO</name>
<sequence length="127" mass="13862">MANRLKNAPAEESADSAARDIVVAKCERGLLAPQGQDKDWAEAPRERLRKRLEKAKQQLFANRPLHARTHALANKAKQCAEELEKAAAARGEAQDALQAPKPSTSLRAEQAHAHLVAQQTTLQAELA</sequence>
<accession>A0ABN9QKE7</accession>
<feature type="region of interest" description="Disordered" evidence="1">
    <location>
        <begin position="88"/>
        <end position="112"/>
    </location>
</feature>
<dbReference type="Proteomes" id="UP001189429">
    <property type="component" value="Unassembled WGS sequence"/>
</dbReference>
<organism evidence="2 3">
    <name type="scientific">Prorocentrum cordatum</name>
    <dbReference type="NCBI Taxonomy" id="2364126"/>
    <lineage>
        <taxon>Eukaryota</taxon>
        <taxon>Sar</taxon>
        <taxon>Alveolata</taxon>
        <taxon>Dinophyceae</taxon>
        <taxon>Prorocentrales</taxon>
        <taxon>Prorocentraceae</taxon>
        <taxon>Prorocentrum</taxon>
    </lineage>
</organism>